<name>A0AAV6I3K1_9ERIC</name>
<evidence type="ECO:0000313" key="1">
    <source>
        <dbReference type="EMBL" id="KAG5522325.1"/>
    </source>
</evidence>
<gene>
    <name evidence="1" type="ORF">RHGRI_034491</name>
</gene>
<protein>
    <submittedName>
        <fullName evidence="1">Uncharacterized protein</fullName>
    </submittedName>
</protein>
<dbReference type="AlphaFoldDB" id="A0AAV6I3K1"/>
<dbReference type="EMBL" id="JACTNZ010000012">
    <property type="protein sequence ID" value="KAG5522325.1"/>
    <property type="molecule type" value="Genomic_DNA"/>
</dbReference>
<keyword evidence="2" id="KW-1185">Reference proteome</keyword>
<accession>A0AAV6I3K1</accession>
<comment type="caution">
    <text evidence="1">The sequence shown here is derived from an EMBL/GenBank/DDBJ whole genome shotgun (WGS) entry which is preliminary data.</text>
</comment>
<organism evidence="1 2">
    <name type="scientific">Rhododendron griersonianum</name>
    <dbReference type="NCBI Taxonomy" id="479676"/>
    <lineage>
        <taxon>Eukaryota</taxon>
        <taxon>Viridiplantae</taxon>
        <taxon>Streptophyta</taxon>
        <taxon>Embryophyta</taxon>
        <taxon>Tracheophyta</taxon>
        <taxon>Spermatophyta</taxon>
        <taxon>Magnoliopsida</taxon>
        <taxon>eudicotyledons</taxon>
        <taxon>Gunneridae</taxon>
        <taxon>Pentapetalae</taxon>
        <taxon>asterids</taxon>
        <taxon>Ericales</taxon>
        <taxon>Ericaceae</taxon>
        <taxon>Ericoideae</taxon>
        <taxon>Rhodoreae</taxon>
        <taxon>Rhododendron</taxon>
    </lineage>
</organism>
<sequence>MIGVFNGNPVLISQSIPIYSLNEWIGRLQDPWEYSADGKECFGFDTNTKVVLRGIAKGALGIIEGGGYHGNLRNGAVRVGQTNQVKIVNSIYDVYLCANPVSMRKALIMIRGVFAVDDSNYEDVDAWVLLPNDLRTGMLKDLADFQKIVEDVVANNPCKTQLPKALGLFYKLCGLVNHVGSVDEVRELAFFIFHNPLFWTEVDRQIFTDLGWNIKRRVDKVCFNSNFPFNTQSTNMRGWQRRVQRSGNPHLLNVLQFKSSKKKRPTRWRYPTKIYNQENGFFDFQRNSKAHYQDHVRLMSLMQIERELFVALPHACSMFYYGLVELYLTRKQLFVSMFRADLFTLLKEEPTPCK</sequence>
<proteinExistence type="predicted"/>
<reference evidence="1" key="1">
    <citation type="submission" date="2020-08" db="EMBL/GenBank/DDBJ databases">
        <title>Plant Genome Project.</title>
        <authorList>
            <person name="Zhang R.-G."/>
        </authorList>
    </citation>
    <scope>NUCLEOTIDE SEQUENCE</scope>
    <source>
        <strain evidence="1">WSP0</strain>
        <tissue evidence="1">Leaf</tissue>
    </source>
</reference>
<evidence type="ECO:0000313" key="2">
    <source>
        <dbReference type="Proteomes" id="UP000823749"/>
    </source>
</evidence>
<dbReference type="Proteomes" id="UP000823749">
    <property type="component" value="Chromosome 12"/>
</dbReference>